<dbReference type="InterPro" id="IPR004364">
    <property type="entry name" value="Aa-tRNA-synt_II"/>
</dbReference>
<keyword evidence="7" id="KW-0067">ATP-binding</keyword>
<organism evidence="15">
    <name type="scientific">Euplotes harpa</name>
    <dbReference type="NCBI Taxonomy" id="151035"/>
    <lineage>
        <taxon>Eukaryota</taxon>
        <taxon>Sar</taxon>
        <taxon>Alveolata</taxon>
        <taxon>Ciliophora</taxon>
        <taxon>Intramacronucleata</taxon>
        <taxon>Spirotrichea</taxon>
        <taxon>Hypotrichia</taxon>
        <taxon>Euplotida</taxon>
        <taxon>Euplotidae</taxon>
        <taxon>Euplotes</taxon>
    </lineage>
</organism>
<comment type="similarity">
    <text evidence="2">Belongs to the class-II aminoacyl-tRNA synthetase family.</text>
</comment>
<comment type="subcellular location">
    <subcellularLocation>
        <location evidence="1">Cytoplasm</location>
    </subcellularLocation>
</comment>
<feature type="domain" description="Aminoacyl-transfer RNA synthetases class-II family profile" evidence="14">
    <location>
        <begin position="263"/>
        <end position="594"/>
    </location>
</feature>
<evidence type="ECO:0000256" key="9">
    <source>
        <dbReference type="ARBA" id="ARBA00023146"/>
    </source>
</evidence>
<dbReference type="InterPro" id="IPR034762">
    <property type="entry name" value="Lys-tRNA-ligase_II_bac/euk"/>
</dbReference>
<evidence type="ECO:0000259" key="14">
    <source>
        <dbReference type="PROSITE" id="PS50862"/>
    </source>
</evidence>
<keyword evidence="4" id="KW-0963">Cytoplasm</keyword>
<dbReference type="Pfam" id="PF00152">
    <property type="entry name" value="tRNA-synt_2"/>
    <property type="match status" value="1"/>
</dbReference>
<dbReference type="GO" id="GO:0005524">
    <property type="term" value="F:ATP binding"/>
    <property type="evidence" value="ECO:0007669"/>
    <property type="project" value="UniProtKB-KW"/>
</dbReference>
<dbReference type="PRINTS" id="PR00982">
    <property type="entry name" value="TRNASYNTHLYS"/>
</dbReference>
<dbReference type="GO" id="GO:0005829">
    <property type="term" value="C:cytosol"/>
    <property type="evidence" value="ECO:0007669"/>
    <property type="project" value="TreeGrafter"/>
</dbReference>
<evidence type="ECO:0000313" key="15">
    <source>
        <dbReference type="EMBL" id="CAE0351504.1"/>
    </source>
</evidence>
<dbReference type="InterPro" id="IPR012340">
    <property type="entry name" value="NA-bd_OB-fold"/>
</dbReference>
<gene>
    <name evidence="15" type="ORF">EHAR0213_LOCUS10418</name>
</gene>
<reference evidence="15" key="1">
    <citation type="submission" date="2021-01" db="EMBL/GenBank/DDBJ databases">
        <authorList>
            <person name="Corre E."/>
            <person name="Pelletier E."/>
            <person name="Niang G."/>
            <person name="Scheremetjew M."/>
            <person name="Finn R."/>
            <person name="Kale V."/>
            <person name="Holt S."/>
            <person name="Cochrane G."/>
            <person name="Meng A."/>
            <person name="Brown T."/>
            <person name="Cohen L."/>
        </authorList>
    </citation>
    <scope>NUCLEOTIDE SEQUENCE</scope>
    <source>
        <strain evidence="15">FSP1.4</strain>
    </source>
</reference>
<keyword evidence="5" id="KW-0436">Ligase</keyword>
<dbReference type="FunFam" id="2.40.50.140:FF:000050">
    <property type="entry name" value="Lysine--tRNA ligase"/>
    <property type="match status" value="1"/>
</dbReference>
<evidence type="ECO:0000256" key="8">
    <source>
        <dbReference type="ARBA" id="ARBA00022917"/>
    </source>
</evidence>
<protein>
    <recommendedName>
        <fullName evidence="3 12">Lysine--tRNA ligase</fullName>
        <ecNumber evidence="3 12">6.1.1.6</ecNumber>
    </recommendedName>
    <alternativeName>
        <fullName evidence="10 12">Lysyl-tRNA synthetase</fullName>
    </alternativeName>
</protein>
<evidence type="ECO:0000256" key="1">
    <source>
        <dbReference type="ARBA" id="ARBA00004496"/>
    </source>
</evidence>
<comment type="catalytic activity">
    <reaction evidence="11 12">
        <text>tRNA(Lys) + L-lysine + ATP = L-lysyl-tRNA(Lys) + AMP + diphosphate</text>
        <dbReference type="Rhea" id="RHEA:20792"/>
        <dbReference type="Rhea" id="RHEA-COMP:9696"/>
        <dbReference type="Rhea" id="RHEA-COMP:9697"/>
        <dbReference type="ChEBI" id="CHEBI:30616"/>
        <dbReference type="ChEBI" id="CHEBI:32551"/>
        <dbReference type="ChEBI" id="CHEBI:33019"/>
        <dbReference type="ChEBI" id="CHEBI:78442"/>
        <dbReference type="ChEBI" id="CHEBI:78529"/>
        <dbReference type="ChEBI" id="CHEBI:456215"/>
        <dbReference type="EC" id="6.1.1.6"/>
    </reaction>
</comment>
<dbReference type="SUPFAM" id="SSF50249">
    <property type="entry name" value="Nucleic acid-binding proteins"/>
    <property type="match status" value="1"/>
</dbReference>
<evidence type="ECO:0000256" key="12">
    <source>
        <dbReference type="RuleBase" id="RU003748"/>
    </source>
</evidence>
<keyword evidence="9" id="KW-0030">Aminoacyl-tRNA synthetase</keyword>
<dbReference type="InterPro" id="IPR045864">
    <property type="entry name" value="aa-tRNA-synth_II/BPL/LPL"/>
</dbReference>
<dbReference type="PANTHER" id="PTHR42918">
    <property type="entry name" value="LYSYL-TRNA SYNTHETASE"/>
    <property type="match status" value="1"/>
</dbReference>
<accession>A0A7S3JCF5</accession>
<dbReference type="PROSITE" id="PS50862">
    <property type="entry name" value="AA_TRNA_LIGASE_II"/>
    <property type="match status" value="1"/>
</dbReference>
<evidence type="ECO:0000256" key="7">
    <source>
        <dbReference type="ARBA" id="ARBA00022840"/>
    </source>
</evidence>
<dbReference type="InterPro" id="IPR002313">
    <property type="entry name" value="Lys-tRNA-ligase_II"/>
</dbReference>
<dbReference type="GO" id="GO:0004824">
    <property type="term" value="F:lysine-tRNA ligase activity"/>
    <property type="evidence" value="ECO:0007669"/>
    <property type="project" value="UniProtKB-EC"/>
</dbReference>
<evidence type="ECO:0000256" key="6">
    <source>
        <dbReference type="ARBA" id="ARBA00022741"/>
    </source>
</evidence>
<dbReference type="GO" id="GO:0006430">
    <property type="term" value="P:lysyl-tRNA aminoacylation"/>
    <property type="evidence" value="ECO:0007669"/>
    <property type="project" value="InterPro"/>
</dbReference>
<evidence type="ECO:0000256" key="4">
    <source>
        <dbReference type="ARBA" id="ARBA00022490"/>
    </source>
</evidence>
<evidence type="ECO:0000256" key="2">
    <source>
        <dbReference type="ARBA" id="ARBA00008226"/>
    </source>
</evidence>
<feature type="compositionally biased region" description="Low complexity" evidence="13">
    <location>
        <begin position="1"/>
        <end position="18"/>
    </location>
</feature>
<dbReference type="Gene3D" id="3.30.930.10">
    <property type="entry name" value="Bira Bifunctional Protein, Domain 2"/>
    <property type="match status" value="1"/>
</dbReference>
<dbReference type="FunFam" id="3.30.930.10:FF:000238">
    <property type="entry name" value="Lysine--tRNA ligase"/>
    <property type="match status" value="1"/>
</dbReference>
<dbReference type="HAMAP" id="MF_00252">
    <property type="entry name" value="Lys_tRNA_synth_class2"/>
    <property type="match status" value="1"/>
</dbReference>
<dbReference type="EC" id="6.1.1.6" evidence="3 12"/>
<dbReference type="Pfam" id="PF01336">
    <property type="entry name" value="tRNA_anti-codon"/>
    <property type="match status" value="1"/>
</dbReference>
<dbReference type="PIRSF" id="PIRSF039101">
    <property type="entry name" value="LysRS2"/>
    <property type="match status" value="1"/>
</dbReference>
<evidence type="ECO:0000256" key="13">
    <source>
        <dbReference type="SAM" id="MobiDB-lite"/>
    </source>
</evidence>
<dbReference type="InterPro" id="IPR006195">
    <property type="entry name" value="aa-tRNA-synth_II"/>
</dbReference>
<dbReference type="SUPFAM" id="SSF55681">
    <property type="entry name" value="Class II aaRS and biotin synthetases"/>
    <property type="match status" value="1"/>
</dbReference>
<dbReference type="NCBIfam" id="TIGR00499">
    <property type="entry name" value="lysS_bact"/>
    <property type="match status" value="1"/>
</dbReference>
<dbReference type="Gene3D" id="2.40.50.140">
    <property type="entry name" value="Nucleic acid-binding proteins"/>
    <property type="match status" value="1"/>
</dbReference>
<keyword evidence="6" id="KW-0547">Nucleotide-binding</keyword>
<dbReference type="InterPro" id="IPR044136">
    <property type="entry name" value="Lys-tRNA-ligase_II_N"/>
</dbReference>
<feature type="region of interest" description="Disordered" evidence="13">
    <location>
        <begin position="1"/>
        <end position="87"/>
    </location>
</feature>
<feature type="compositionally biased region" description="Basic and acidic residues" evidence="13">
    <location>
        <begin position="19"/>
        <end position="80"/>
    </location>
</feature>
<name>A0A7S3JCF5_9SPIT</name>
<dbReference type="InterPro" id="IPR018149">
    <property type="entry name" value="Lys-tRNA-synth_II_C"/>
</dbReference>
<dbReference type="CDD" id="cd04322">
    <property type="entry name" value="LysRS_N"/>
    <property type="match status" value="1"/>
</dbReference>
<dbReference type="PANTHER" id="PTHR42918:SF9">
    <property type="entry name" value="LYSINE--TRNA LIGASE"/>
    <property type="match status" value="1"/>
</dbReference>
<evidence type="ECO:0000256" key="11">
    <source>
        <dbReference type="ARBA" id="ARBA00048573"/>
    </source>
</evidence>
<keyword evidence="8" id="KW-0648">Protein biosynthesis</keyword>
<evidence type="ECO:0000256" key="3">
    <source>
        <dbReference type="ARBA" id="ARBA00013166"/>
    </source>
</evidence>
<dbReference type="InterPro" id="IPR004365">
    <property type="entry name" value="NA-bd_OB_tRNA"/>
</dbReference>
<evidence type="ECO:0000256" key="10">
    <source>
        <dbReference type="ARBA" id="ARBA00030563"/>
    </source>
</evidence>
<sequence>MDPATSEAPATTPEVPAASEEKGEGKKVLDEVTGKYVSKNELKKLQKLRKKEEEKKVKDEEKRKKEEAKKQAKEENKEETAFEDELDPSKYTANRKEWLDKRRANGENPYPHKFHRTHRIDEFVKEFDPLCTEKEKFLEDCTVAVTGRVYTIRGASKHLKFVDLTQDSAKVQIMANRQFYEGEVEFLALFNSIKRGDIIGVKGVPGRTKTGELSIRPTHVERLSYCLHILPDPTDPKSRLNKDTRYRQRYLDLIMNNHVKDIFKTKSKIINFIRSFLTERDFIEVETPMMNMIAGGATARPFITTHNELKMNLFMRIAPELYLKMLIVGGMERVFEIGKQFRNEGIDSTHNPEFTTCEFYWAYCDYNDLMEVSEQMLSQMVYSIHGSYKIQYHREGKENPDSMVEIDFTPPFKRIPMMKGLEERLGVTIPEDLYSQETNEFFKKLCLEKKVICKPPLTTPRLIDKLVGEFLEVECTNPTFIIDHPQIMSPLAKWHRATKGLTERFELFVNKHELLNAYTELNDPKVQLEAFQDQADQKDQGDIEAQVVDEDFVKALEYGLPPTAGWGIGIDRLTMLLTDTNTIKEVLLFPAMKPDVDMTTGKTE</sequence>
<proteinExistence type="inferred from homology"/>
<dbReference type="CDD" id="cd00775">
    <property type="entry name" value="LysRS_core"/>
    <property type="match status" value="1"/>
</dbReference>
<dbReference type="AlphaFoldDB" id="A0A7S3JCF5"/>
<dbReference type="NCBIfam" id="NF001756">
    <property type="entry name" value="PRK00484.1"/>
    <property type="match status" value="1"/>
</dbReference>
<dbReference type="GO" id="GO:0000049">
    <property type="term" value="F:tRNA binding"/>
    <property type="evidence" value="ECO:0007669"/>
    <property type="project" value="TreeGrafter"/>
</dbReference>
<evidence type="ECO:0000256" key="5">
    <source>
        <dbReference type="ARBA" id="ARBA00022598"/>
    </source>
</evidence>
<dbReference type="EMBL" id="HBII01025184">
    <property type="protein sequence ID" value="CAE0351504.1"/>
    <property type="molecule type" value="Transcribed_RNA"/>
</dbReference>